<feature type="region of interest" description="Disordered" evidence="1">
    <location>
        <begin position="1"/>
        <end position="20"/>
    </location>
</feature>
<protein>
    <submittedName>
        <fullName evidence="2">Uncharacterized protein</fullName>
    </submittedName>
</protein>
<dbReference type="Proteomes" id="UP000191518">
    <property type="component" value="Unassembled WGS sequence"/>
</dbReference>
<dbReference type="STRING" id="29845.A0A1V6RHM1"/>
<dbReference type="EMBL" id="MDYP01000043">
    <property type="protein sequence ID" value="OQE01295.1"/>
    <property type="molecule type" value="Genomic_DNA"/>
</dbReference>
<name>A0A1V6RHM1_9EURO</name>
<gene>
    <name evidence="2" type="ORF">PENVUL_c043G02161</name>
</gene>
<comment type="caution">
    <text evidence="2">The sequence shown here is derived from an EMBL/GenBank/DDBJ whole genome shotgun (WGS) entry which is preliminary data.</text>
</comment>
<dbReference type="AlphaFoldDB" id="A0A1V6RHM1"/>
<evidence type="ECO:0000256" key="1">
    <source>
        <dbReference type="SAM" id="MobiDB-lite"/>
    </source>
</evidence>
<sequence>MPPKTTSYDPDAESSDPETPRSLLLKPLHLVTPWCLQCFCTSLRNWDYGLPFEPDCWSDTVVSKLCSRCSSTHGKRDSIYRGIRGHVFELMALLEFVKQYWVNNHDGFGKPDIADFVWLEPFIRSIPTAVHDLCLAFDNLAEAHGKAHLLIGTNGAKAAYSAWCNAREHAIYPHRLIPENLHQKYALYATEHLRLRLGEETQIHWAAALYAFHDTVEETIRNHYTNQSDEDGTDTDLLNVLIDFQEGFPLQLLEL</sequence>
<evidence type="ECO:0000313" key="3">
    <source>
        <dbReference type="Proteomes" id="UP000191518"/>
    </source>
</evidence>
<proteinExistence type="predicted"/>
<organism evidence="2 3">
    <name type="scientific">Penicillium vulpinum</name>
    <dbReference type="NCBI Taxonomy" id="29845"/>
    <lineage>
        <taxon>Eukaryota</taxon>
        <taxon>Fungi</taxon>
        <taxon>Dikarya</taxon>
        <taxon>Ascomycota</taxon>
        <taxon>Pezizomycotina</taxon>
        <taxon>Eurotiomycetes</taxon>
        <taxon>Eurotiomycetidae</taxon>
        <taxon>Eurotiales</taxon>
        <taxon>Aspergillaceae</taxon>
        <taxon>Penicillium</taxon>
    </lineage>
</organism>
<dbReference type="OrthoDB" id="4345765at2759"/>
<accession>A0A1V6RHM1</accession>
<keyword evidence="3" id="KW-1185">Reference proteome</keyword>
<evidence type="ECO:0000313" key="2">
    <source>
        <dbReference type="EMBL" id="OQE01295.1"/>
    </source>
</evidence>
<reference evidence="3" key="1">
    <citation type="journal article" date="2017" name="Nat. Microbiol.">
        <title>Global analysis of biosynthetic gene clusters reveals vast potential of secondary metabolite production in Penicillium species.</title>
        <authorList>
            <person name="Nielsen J.C."/>
            <person name="Grijseels S."/>
            <person name="Prigent S."/>
            <person name="Ji B."/>
            <person name="Dainat J."/>
            <person name="Nielsen K.F."/>
            <person name="Frisvad J.C."/>
            <person name="Workman M."/>
            <person name="Nielsen J."/>
        </authorList>
    </citation>
    <scope>NUCLEOTIDE SEQUENCE [LARGE SCALE GENOMIC DNA]</scope>
    <source>
        <strain evidence="3">IBT 29486</strain>
    </source>
</reference>